<dbReference type="InterPro" id="IPR005854">
    <property type="entry name" value="PurF"/>
</dbReference>
<accession>A0A9P8AVL9</accession>
<evidence type="ECO:0000256" key="5">
    <source>
        <dbReference type="ARBA" id="ARBA00022679"/>
    </source>
</evidence>
<dbReference type="RefSeq" id="XP_043041542.1">
    <property type="nucleotide sequence ID" value="XM_043188003.1"/>
</dbReference>
<dbReference type="Pfam" id="PF13522">
    <property type="entry name" value="GATase_6"/>
    <property type="match status" value="1"/>
</dbReference>
<dbReference type="GO" id="GO:0004044">
    <property type="term" value="F:amidophosphoribosyltransferase activity"/>
    <property type="evidence" value="ECO:0007669"/>
    <property type="project" value="UniProtKB-EC"/>
</dbReference>
<gene>
    <name evidence="12" type="ORF">BT62DRAFT_946927</name>
</gene>
<keyword evidence="10" id="KW-0479">Metal-binding</keyword>
<evidence type="ECO:0000313" key="12">
    <source>
        <dbReference type="EMBL" id="KAG7448042.1"/>
    </source>
</evidence>
<comment type="caution">
    <text evidence="12">The sequence shown here is derived from an EMBL/GenBank/DDBJ whole genome shotgun (WGS) entry which is preliminary data.</text>
</comment>
<feature type="binding site" evidence="10">
    <location>
        <position position="372"/>
    </location>
    <ligand>
        <name>Mg(2+)</name>
        <dbReference type="ChEBI" id="CHEBI:18420"/>
    </ligand>
</feature>
<name>A0A9P8AVL9_9AGAR</name>
<keyword evidence="7" id="KW-0315">Glutamine amidotransferase</keyword>
<evidence type="ECO:0000256" key="6">
    <source>
        <dbReference type="ARBA" id="ARBA00022755"/>
    </source>
</evidence>
<evidence type="ECO:0000256" key="1">
    <source>
        <dbReference type="ARBA" id="ARBA00005209"/>
    </source>
</evidence>
<dbReference type="InterPro" id="IPR029057">
    <property type="entry name" value="PRTase-like"/>
</dbReference>
<protein>
    <recommendedName>
        <fullName evidence="3 8">Amidophosphoribosyltransferase</fullName>
        <shortName evidence="8">ATase</shortName>
        <ecNumber evidence="3 8">2.4.2.14</ecNumber>
    </recommendedName>
    <alternativeName>
        <fullName evidence="8">Glutamine phosphoribosylpyrophosphate amidotransferase</fullName>
    </alternativeName>
</protein>
<dbReference type="GO" id="GO:0009113">
    <property type="term" value="P:purine nucleobase biosynthetic process"/>
    <property type="evidence" value="ECO:0007669"/>
    <property type="project" value="InterPro"/>
</dbReference>
<dbReference type="InterPro" id="IPR035584">
    <property type="entry name" value="PurF_N"/>
</dbReference>
<comment type="similarity">
    <text evidence="2 8">In the C-terminal section; belongs to the purine/pyrimidine phosphoribosyltransferase family.</text>
</comment>
<dbReference type="PROSITE" id="PS51278">
    <property type="entry name" value="GATASE_TYPE_2"/>
    <property type="match status" value="1"/>
</dbReference>
<dbReference type="Gene3D" id="3.40.50.2020">
    <property type="match status" value="1"/>
</dbReference>
<evidence type="ECO:0000313" key="13">
    <source>
        <dbReference type="Proteomes" id="UP000812287"/>
    </source>
</evidence>
<dbReference type="OrthoDB" id="191723at2759"/>
<dbReference type="SUPFAM" id="SSF53271">
    <property type="entry name" value="PRTase-like"/>
    <property type="match status" value="1"/>
</dbReference>
<keyword evidence="5 8" id="KW-0808">Transferase</keyword>
<feature type="binding site" evidence="10">
    <location>
        <position position="373"/>
    </location>
    <ligand>
        <name>Mg(2+)</name>
        <dbReference type="ChEBI" id="CHEBI:18420"/>
    </ligand>
</feature>
<organism evidence="12 13">
    <name type="scientific">Guyanagaster necrorhizus</name>
    <dbReference type="NCBI Taxonomy" id="856835"/>
    <lineage>
        <taxon>Eukaryota</taxon>
        <taxon>Fungi</taxon>
        <taxon>Dikarya</taxon>
        <taxon>Basidiomycota</taxon>
        <taxon>Agaricomycotina</taxon>
        <taxon>Agaricomycetes</taxon>
        <taxon>Agaricomycetidae</taxon>
        <taxon>Agaricales</taxon>
        <taxon>Marasmiineae</taxon>
        <taxon>Physalacriaceae</taxon>
        <taxon>Guyanagaster</taxon>
    </lineage>
</organism>
<dbReference type="InterPro" id="IPR029055">
    <property type="entry name" value="Ntn_hydrolases_N"/>
</dbReference>
<evidence type="ECO:0000256" key="7">
    <source>
        <dbReference type="ARBA" id="ARBA00022962"/>
    </source>
</evidence>
<keyword evidence="4 8" id="KW-0328">Glycosyltransferase</keyword>
<dbReference type="PIRSF" id="PIRSF000485">
    <property type="entry name" value="Amd_phspho_trans"/>
    <property type="match status" value="1"/>
</dbReference>
<keyword evidence="6 8" id="KW-0658">Purine biosynthesis</keyword>
<feature type="active site" description="Nucleophile" evidence="9">
    <location>
        <position position="2"/>
    </location>
</feature>
<comment type="pathway">
    <text evidence="1 8">Purine metabolism; IMP biosynthesis via de novo pathway; N(1)-(5-phospho-D-ribosyl)glycinamide from 5-phospho-alpha-D-ribose 1-diphosphate: step 1/2.</text>
</comment>
<reference evidence="12" key="1">
    <citation type="submission" date="2020-11" db="EMBL/GenBank/DDBJ databases">
        <title>Adaptations for nitrogen fixation in a non-lichenized fungal sporocarp promotes dispersal by wood-feeding termites.</title>
        <authorList>
            <consortium name="DOE Joint Genome Institute"/>
            <person name="Koch R.A."/>
            <person name="Yoon G."/>
            <person name="Arayal U."/>
            <person name="Lail K."/>
            <person name="Amirebrahimi M."/>
            <person name="Labutti K."/>
            <person name="Lipzen A."/>
            <person name="Riley R."/>
            <person name="Barry K."/>
            <person name="Henrissat B."/>
            <person name="Grigoriev I.V."/>
            <person name="Herr J.R."/>
            <person name="Aime M.C."/>
        </authorList>
    </citation>
    <scope>NUCLEOTIDE SEQUENCE</scope>
    <source>
        <strain evidence="12">MCA 3950</strain>
    </source>
</reference>
<comment type="catalytic activity">
    <reaction evidence="8">
        <text>5-phospho-beta-D-ribosylamine + L-glutamate + diphosphate = 5-phospho-alpha-D-ribose 1-diphosphate + L-glutamine + H2O</text>
        <dbReference type="Rhea" id="RHEA:14905"/>
        <dbReference type="ChEBI" id="CHEBI:15377"/>
        <dbReference type="ChEBI" id="CHEBI:29985"/>
        <dbReference type="ChEBI" id="CHEBI:33019"/>
        <dbReference type="ChEBI" id="CHEBI:58017"/>
        <dbReference type="ChEBI" id="CHEBI:58359"/>
        <dbReference type="ChEBI" id="CHEBI:58681"/>
        <dbReference type="EC" id="2.4.2.14"/>
    </reaction>
</comment>
<dbReference type="NCBIfam" id="TIGR01134">
    <property type="entry name" value="purF"/>
    <property type="match status" value="1"/>
</dbReference>
<dbReference type="EMBL" id="MU250530">
    <property type="protein sequence ID" value="KAG7448042.1"/>
    <property type="molecule type" value="Genomic_DNA"/>
</dbReference>
<dbReference type="InterPro" id="IPR000836">
    <property type="entry name" value="PRTase_dom"/>
</dbReference>
<dbReference type="Pfam" id="PF00156">
    <property type="entry name" value="Pribosyltran"/>
    <property type="match status" value="1"/>
</dbReference>
<dbReference type="Proteomes" id="UP000812287">
    <property type="component" value="Unassembled WGS sequence"/>
</dbReference>
<dbReference type="PANTHER" id="PTHR11907">
    <property type="entry name" value="AMIDOPHOSPHORIBOSYLTRANSFERASE"/>
    <property type="match status" value="1"/>
</dbReference>
<dbReference type="EC" id="2.4.2.14" evidence="3 8"/>
<dbReference type="Gene3D" id="3.60.20.10">
    <property type="entry name" value="Glutamine Phosphoribosylpyrophosphate, subunit 1, domain 1"/>
    <property type="match status" value="1"/>
</dbReference>
<evidence type="ECO:0000256" key="2">
    <source>
        <dbReference type="ARBA" id="ARBA00010138"/>
    </source>
</evidence>
<dbReference type="SUPFAM" id="SSF56235">
    <property type="entry name" value="N-terminal nucleophile aminohydrolases (Ntn hydrolases)"/>
    <property type="match status" value="1"/>
</dbReference>
<dbReference type="CDD" id="cd06223">
    <property type="entry name" value="PRTases_typeI"/>
    <property type="match status" value="1"/>
</dbReference>
<dbReference type="GO" id="GO:0006164">
    <property type="term" value="P:purine nucleotide biosynthetic process"/>
    <property type="evidence" value="ECO:0007669"/>
    <property type="project" value="UniProtKB-KW"/>
</dbReference>
<evidence type="ECO:0000259" key="11">
    <source>
        <dbReference type="PROSITE" id="PS51278"/>
    </source>
</evidence>
<dbReference type="CDD" id="cd00715">
    <property type="entry name" value="GPATase_N"/>
    <property type="match status" value="1"/>
</dbReference>
<dbReference type="HAMAP" id="MF_01931">
    <property type="entry name" value="PurF"/>
    <property type="match status" value="1"/>
</dbReference>
<evidence type="ECO:0000256" key="9">
    <source>
        <dbReference type="PIRSR" id="PIRSR000485-1"/>
    </source>
</evidence>
<dbReference type="InterPro" id="IPR017932">
    <property type="entry name" value="GATase_2_dom"/>
</dbReference>
<keyword evidence="10" id="KW-0460">Magnesium</keyword>
<keyword evidence="13" id="KW-1185">Reference proteome</keyword>
<proteinExistence type="inferred from homology"/>
<dbReference type="AlphaFoldDB" id="A0A9P8AVL9"/>
<evidence type="ECO:0000256" key="10">
    <source>
        <dbReference type="PIRSR" id="PIRSR000485-2"/>
    </source>
</evidence>
<evidence type="ECO:0000256" key="4">
    <source>
        <dbReference type="ARBA" id="ARBA00022676"/>
    </source>
</evidence>
<feature type="binding site" evidence="10">
    <location>
        <position position="310"/>
    </location>
    <ligand>
        <name>Mg(2+)</name>
        <dbReference type="ChEBI" id="CHEBI:18420"/>
    </ligand>
</feature>
<evidence type="ECO:0000256" key="3">
    <source>
        <dbReference type="ARBA" id="ARBA00011941"/>
    </source>
</evidence>
<dbReference type="GO" id="GO:0046872">
    <property type="term" value="F:metal ion binding"/>
    <property type="evidence" value="ECO:0007669"/>
    <property type="project" value="UniProtKB-KW"/>
</dbReference>
<feature type="domain" description="Glutamine amidotransferase type-2" evidence="11">
    <location>
        <begin position="2"/>
        <end position="240"/>
    </location>
</feature>
<evidence type="ECO:0000256" key="8">
    <source>
        <dbReference type="PIRNR" id="PIRNR000485"/>
    </source>
</evidence>
<sequence length="530" mass="58285">MCGILGLLLHDPTTDVALGICDGLSLLQHRGQDACGIVTCGPRGRFYQCKANGMVKDVFDEKSIRRLVGGMGVGHVRYPTAGSFNNAEAQPFYVNSPYGIVLAHNGNLINTTSLLQFLDATAHRHINTDSDSELLLNIFANNLQQTGKFRINEEDIFTAIGGLMRQCKGAYACVAMLAGFGIIAFRDPNGIRPVGMGVRKSFTTQGKDYLFSSESVVADAFGFSEWKDVKPGEAIIITRGNVSRRQVAARAVFAPDIFEYVYFARPDSVLDGINVYRSRMAMGDALADEVRRILTEKNISVDVVIPVPDTSRVAALNLAQKLQLPYREGFIKNRYVGRTFIMPEQEMRKKSVRKKLNAIAIEFCKKNVLLVDDSIVRGTTSKEIIQMARDVGAKKIVMASCAPPIRYPNVYGIDMPSRTELVAYGRDTRSIAEAIGADLVIFQTLPDLISSVRQFNPNISTFDCSVFTGEYVTGGVDEPYLAALESRRADNMRELNGINDLGEEDVNMTSNGPMNGVDDTVGLHNTWQSN</sequence>
<comment type="cofactor">
    <cofactor evidence="10">
        <name>Mg(2+)</name>
        <dbReference type="ChEBI" id="CHEBI:18420"/>
    </cofactor>
    <text evidence="10">Binds 1 Mg(2+) ion per subunit.</text>
</comment>
<dbReference type="GeneID" id="66110300"/>